<accession>A0A8T0HVE2</accession>
<dbReference type="AlphaFoldDB" id="A0A8T0HVE2"/>
<gene>
    <name evidence="1" type="ORF">KC19_VG283500</name>
</gene>
<sequence>MLHVCEQLEFGKGRTVEPREGRWNFNKKTFQLGVKIDPWAKAVFDSRCNDAERVASTHMENCFKLGMHSLVPLLSFI</sequence>
<protein>
    <submittedName>
        <fullName evidence="1">Uncharacterized protein</fullName>
    </submittedName>
</protein>
<evidence type="ECO:0000313" key="2">
    <source>
        <dbReference type="Proteomes" id="UP000822688"/>
    </source>
</evidence>
<dbReference type="Proteomes" id="UP000822688">
    <property type="component" value="Chromosome V"/>
</dbReference>
<organism evidence="1 2">
    <name type="scientific">Ceratodon purpureus</name>
    <name type="common">Fire moss</name>
    <name type="synonym">Dicranum purpureum</name>
    <dbReference type="NCBI Taxonomy" id="3225"/>
    <lineage>
        <taxon>Eukaryota</taxon>
        <taxon>Viridiplantae</taxon>
        <taxon>Streptophyta</taxon>
        <taxon>Embryophyta</taxon>
        <taxon>Bryophyta</taxon>
        <taxon>Bryophytina</taxon>
        <taxon>Bryopsida</taxon>
        <taxon>Dicranidae</taxon>
        <taxon>Pseudoditrichales</taxon>
        <taxon>Ditrichaceae</taxon>
        <taxon>Ceratodon</taxon>
    </lineage>
</organism>
<reference evidence="1" key="1">
    <citation type="submission" date="2020-06" db="EMBL/GenBank/DDBJ databases">
        <title>WGS assembly of Ceratodon purpureus strain R40.</title>
        <authorList>
            <person name="Carey S.B."/>
            <person name="Jenkins J."/>
            <person name="Shu S."/>
            <person name="Lovell J.T."/>
            <person name="Sreedasyam A."/>
            <person name="Maumus F."/>
            <person name="Tiley G.P."/>
            <person name="Fernandez-Pozo N."/>
            <person name="Barry K."/>
            <person name="Chen C."/>
            <person name="Wang M."/>
            <person name="Lipzen A."/>
            <person name="Daum C."/>
            <person name="Saski C.A."/>
            <person name="Payton A.C."/>
            <person name="Mcbreen J.C."/>
            <person name="Conrad R.E."/>
            <person name="Kollar L.M."/>
            <person name="Olsson S."/>
            <person name="Huttunen S."/>
            <person name="Landis J.B."/>
            <person name="Wickett N.J."/>
            <person name="Johnson M.G."/>
            <person name="Rensing S.A."/>
            <person name="Grimwood J."/>
            <person name="Schmutz J."/>
            <person name="Mcdaniel S.F."/>
        </authorList>
    </citation>
    <scope>NUCLEOTIDE SEQUENCE</scope>
    <source>
        <strain evidence="1">R40</strain>
    </source>
</reference>
<dbReference type="Gene3D" id="3.40.50.2300">
    <property type="match status" value="1"/>
</dbReference>
<keyword evidence="2" id="KW-1185">Reference proteome</keyword>
<name>A0A8T0HVE2_CERPU</name>
<evidence type="ECO:0000313" key="1">
    <source>
        <dbReference type="EMBL" id="KAG0574699.1"/>
    </source>
</evidence>
<proteinExistence type="predicted"/>
<dbReference type="EMBL" id="CM026426">
    <property type="protein sequence ID" value="KAG0574699.1"/>
    <property type="molecule type" value="Genomic_DNA"/>
</dbReference>
<comment type="caution">
    <text evidence="1">The sequence shown here is derived from an EMBL/GenBank/DDBJ whole genome shotgun (WGS) entry which is preliminary data.</text>
</comment>